<evidence type="ECO:0000256" key="10">
    <source>
        <dbReference type="SAM" id="SignalP"/>
    </source>
</evidence>
<evidence type="ECO:0000313" key="12">
    <source>
        <dbReference type="Proteomes" id="UP000246991"/>
    </source>
</evidence>
<dbReference type="PRINTS" id="PR00129">
    <property type="entry name" value="CUTINASE"/>
</dbReference>
<name>A0A317ST07_9PEZI</name>
<feature type="disulfide bond" evidence="9">
    <location>
        <begin position="77"/>
        <end position="151"/>
    </location>
</feature>
<dbReference type="Pfam" id="PF01083">
    <property type="entry name" value="Cutinase"/>
    <property type="match status" value="1"/>
</dbReference>
<evidence type="ECO:0000256" key="4">
    <source>
        <dbReference type="ARBA" id="ARBA00022729"/>
    </source>
</evidence>
<accession>A0A317ST07</accession>
<dbReference type="PANTHER" id="PTHR48250">
    <property type="entry name" value="CUTINASE 2-RELATED"/>
    <property type="match status" value="1"/>
</dbReference>
<keyword evidence="4 10" id="KW-0732">Signal</keyword>
<dbReference type="EC" id="3.1.1.74" evidence="2"/>
<gene>
    <name evidence="11" type="ORF">C7212DRAFT_362513</name>
</gene>
<dbReference type="GO" id="GO:0050525">
    <property type="term" value="F:cutinase activity"/>
    <property type="evidence" value="ECO:0007669"/>
    <property type="project" value="UniProtKB-EC"/>
</dbReference>
<feature type="active site" description="Proton donor/acceptor" evidence="8">
    <location>
        <position position="227"/>
    </location>
</feature>
<evidence type="ECO:0000256" key="7">
    <source>
        <dbReference type="ARBA" id="ARBA00034045"/>
    </source>
</evidence>
<dbReference type="PANTHER" id="PTHR48250:SF2">
    <property type="entry name" value="CUTINASE"/>
    <property type="match status" value="1"/>
</dbReference>
<feature type="signal peptide" evidence="10">
    <location>
        <begin position="1"/>
        <end position="17"/>
    </location>
</feature>
<proteinExistence type="inferred from homology"/>
<evidence type="ECO:0000256" key="9">
    <source>
        <dbReference type="PIRSR" id="PIRSR611150-2"/>
    </source>
</evidence>
<dbReference type="SMART" id="SM01110">
    <property type="entry name" value="Cutinase"/>
    <property type="match status" value="1"/>
</dbReference>
<evidence type="ECO:0000256" key="5">
    <source>
        <dbReference type="ARBA" id="ARBA00022801"/>
    </source>
</evidence>
<comment type="catalytic activity">
    <reaction evidence="7">
        <text>cutin + H2O = cutin monomers.</text>
        <dbReference type="EC" id="3.1.1.74"/>
    </reaction>
</comment>
<comment type="similarity">
    <text evidence="1">Belongs to the cutinase family.</text>
</comment>
<keyword evidence="6 9" id="KW-1015">Disulfide bond</keyword>
<feature type="active site" description="Nucleophile" evidence="8">
    <location>
        <position position="162"/>
    </location>
</feature>
<dbReference type="EMBL" id="PYWC01000020">
    <property type="protein sequence ID" value="PWW77665.1"/>
    <property type="molecule type" value="Genomic_DNA"/>
</dbReference>
<organism evidence="11 12">
    <name type="scientific">Tuber magnatum</name>
    <name type="common">white Piedmont truffle</name>
    <dbReference type="NCBI Taxonomy" id="42249"/>
    <lineage>
        <taxon>Eukaryota</taxon>
        <taxon>Fungi</taxon>
        <taxon>Dikarya</taxon>
        <taxon>Ascomycota</taxon>
        <taxon>Pezizomycotina</taxon>
        <taxon>Pezizomycetes</taxon>
        <taxon>Pezizales</taxon>
        <taxon>Tuberaceae</taxon>
        <taxon>Tuber</taxon>
    </lineage>
</organism>
<keyword evidence="12" id="KW-1185">Reference proteome</keyword>
<dbReference type="Gene3D" id="3.40.50.1820">
    <property type="entry name" value="alpha/beta hydrolase"/>
    <property type="match status" value="1"/>
</dbReference>
<dbReference type="OrthoDB" id="2975078at2759"/>
<evidence type="ECO:0000313" key="11">
    <source>
        <dbReference type="EMBL" id="PWW77665.1"/>
    </source>
</evidence>
<dbReference type="InterPro" id="IPR000675">
    <property type="entry name" value="Cutinase/axe"/>
</dbReference>
<evidence type="ECO:0000256" key="8">
    <source>
        <dbReference type="PIRSR" id="PIRSR611150-1"/>
    </source>
</evidence>
<evidence type="ECO:0000256" key="6">
    <source>
        <dbReference type="ARBA" id="ARBA00023157"/>
    </source>
</evidence>
<dbReference type="STRING" id="42249.A0A317ST07"/>
<dbReference type="GO" id="GO:0016052">
    <property type="term" value="P:carbohydrate catabolic process"/>
    <property type="evidence" value="ECO:0007669"/>
    <property type="project" value="TreeGrafter"/>
</dbReference>
<comment type="caution">
    <text evidence="11">The sequence shown here is derived from an EMBL/GenBank/DDBJ whole genome shotgun (WGS) entry which is preliminary data.</text>
</comment>
<dbReference type="GO" id="GO:0005576">
    <property type="term" value="C:extracellular region"/>
    <property type="evidence" value="ECO:0007669"/>
    <property type="project" value="InterPro"/>
</dbReference>
<dbReference type="Proteomes" id="UP000246991">
    <property type="component" value="Unassembled WGS sequence"/>
</dbReference>
<dbReference type="AlphaFoldDB" id="A0A317ST07"/>
<dbReference type="InterPro" id="IPR011150">
    <property type="entry name" value="Cutinase_monf"/>
</dbReference>
<evidence type="ECO:0000256" key="3">
    <source>
        <dbReference type="ARBA" id="ARBA00022487"/>
    </source>
</evidence>
<evidence type="ECO:0000256" key="2">
    <source>
        <dbReference type="ARBA" id="ARBA00013095"/>
    </source>
</evidence>
<keyword evidence="3" id="KW-0719">Serine esterase</keyword>
<reference evidence="11 12" key="1">
    <citation type="submission" date="2018-03" db="EMBL/GenBank/DDBJ databases">
        <title>Genomes of Pezizomycetes fungi and the evolution of truffles.</title>
        <authorList>
            <person name="Murat C."/>
            <person name="Payen T."/>
            <person name="Noel B."/>
            <person name="Kuo A."/>
            <person name="Martin F.M."/>
        </authorList>
    </citation>
    <scope>NUCLEOTIDE SEQUENCE [LARGE SCALE GENOMIC DNA]</scope>
    <source>
        <strain evidence="11">091103-1</strain>
    </source>
</reference>
<feature type="chain" id="PRO_5016375316" description="cutinase" evidence="10">
    <location>
        <begin position="18"/>
        <end position="245"/>
    </location>
</feature>
<evidence type="ECO:0000256" key="1">
    <source>
        <dbReference type="ARBA" id="ARBA00007534"/>
    </source>
</evidence>
<feature type="disulfide bond" evidence="9">
    <location>
        <begin position="210"/>
        <end position="217"/>
    </location>
</feature>
<protein>
    <recommendedName>
        <fullName evidence="2">cutinase</fullName>
        <ecNumber evidence="2">3.1.1.74</ecNumber>
    </recommendedName>
</protein>
<keyword evidence="5" id="KW-0378">Hydrolase</keyword>
<feature type="active site" evidence="8">
    <location>
        <position position="214"/>
    </location>
</feature>
<sequence length="245" mass="25363">MIFSAAVLSVLLPAALARPRPDVSSLAVDFRSFRTTPDSSPVETLQAALRKIRADKAGKTTSAAVAATRSELIAGRCNDIIVIFARGTTEPGNVGDDVGPSFFDALAALEPGRVIVQGVNYPADILGYLQGGSDSGASDMADLVGRAASQCPDSKIVLSGFSQGAQVTHKAAKKIPTSLQPKVAAIVLFGDPNNGAAFPGTLNANVKTFCHEGDLICHGLPIPTEAHLHYEDDAPEAAAFVAARV</sequence>
<dbReference type="InterPro" id="IPR029058">
    <property type="entry name" value="AB_hydrolase_fold"/>
</dbReference>
<dbReference type="SUPFAM" id="SSF53474">
    <property type="entry name" value="alpha/beta-Hydrolases"/>
    <property type="match status" value="1"/>
</dbReference>